<protein>
    <submittedName>
        <fullName evidence="2">Uncharacterized protein</fullName>
    </submittedName>
</protein>
<evidence type="ECO:0000256" key="1">
    <source>
        <dbReference type="SAM" id="MobiDB-lite"/>
    </source>
</evidence>
<evidence type="ECO:0000313" key="3">
    <source>
        <dbReference type="Proteomes" id="UP000298030"/>
    </source>
</evidence>
<feature type="compositionally biased region" description="Polar residues" evidence="1">
    <location>
        <begin position="46"/>
        <end position="63"/>
    </location>
</feature>
<evidence type="ECO:0000313" key="2">
    <source>
        <dbReference type="EMBL" id="TEB31470.1"/>
    </source>
</evidence>
<organism evidence="2 3">
    <name type="scientific">Coprinellus micaceus</name>
    <name type="common">Glistening ink-cap mushroom</name>
    <name type="synonym">Coprinus micaceus</name>
    <dbReference type="NCBI Taxonomy" id="71717"/>
    <lineage>
        <taxon>Eukaryota</taxon>
        <taxon>Fungi</taxon>
        <taxon>Dikarya</taxon>
        <taxon>Basidiomycota</taxon>
        <taxon>Agaricomycotina</taxon>
        <taxon>Agaricomycetes</taxon>
        <taxon>Agaricomycetidae</taxon>
        <taxon>Agaricales</taxon>
        <taxon>Agaricineae</taxon>
        <taxon>Psathyrellaceae</taxon>
        <taxon>Coprinellus</taxon>
    </lineage>
</organism>
<feature type="compositionally biased region" description="Polar residues" evidence="1">
    <location>
        <begin position="109"/>
        <end position="122"/>
    </location>
</feature>
<feature type="compositionally biased region" description="Polar residues" evidence="1">
    <location>
        <begin position="1"/>
        <end position="23"/>
    </location>
</feature>
<dbReference type="EMBL" id="QPFP01000019">
    <property type="protein sequence ID" value="TEB31470.1"/>
    <property type="molecule type" value="Genomic_DNA"/>
</dbReference>
<gene>
    <name evidence="2" type="ORF">FA13DRAFT_1814093</name>
</gene>
<dbReference type="Proteomes" id="UP000298030">
    <property type="component" value="Unassembled WGS sequence"/>
</dbReference>
<keyword evidence="3" id="KW-1185">Reference proteome</keyword>
<proteinExistence type="predicted"/>
<feature type="compositionally biased region" description="Basic residues" evidence="1">
    <location>
        <begin position="173"/>
        <end position="183"/>
    </location>
</feature>
<accession>A0A4Y7TBG4</accession>
<feature type="compositionally biased region" description="Basic and acidic residues" evidence="1">
    <location>
        <begin position="31"/>
        <end position="40"/>
    </location>
</feature>
<dbReference type="AlphaFoldDB" id="A0A4Y7TBG4"/>
<reference evidence="2 3" key="1">
    <citation type="journal article" date="2019" name="Nat. Ecol. Evol.">
        <title>Megaphylogeny resolves global patterns of mushroom evolution.</title>
        <authorList>
            <person name="Varga T."/>
            <person name="Krizsan K."/>
            <person name="Foldi C."/>
            <person name="Dima B."/>
            <person name="Sanchez-Garcia M."/>
            <person name="Sanchez-Ramirez S."/>
            <person name="Szollosi G.J."/>
            <person name="Szarkandi J.G."/>
            <person name="Papp V."/>
            <person name="Albert L."/>
            <person name="Andreopoulos W."/>
            <person name="Angelini C."/>
            <person name="Antonin V."/>
            <person name="Barry K.W."/>
            <person name="Bougher N.L."/>
            <person name="Buchanan P."/>
            <person name="Buyck B."/>
            <person name="Bense V."/>
            <person name="Catcheside P."/>
            <person name="Chovatia M."/>
            <person name="Cooper J."/>
            <person name="Damon W."/>
            <person name="Desjardin D."/>
            <person name="Finy P."/>
            <person name="Geml J."/>
            <person name="Haridas S."/>
            <person name="Hughes K."/>
            <person name="Justo A."/>
            <person name="Karasinski D."/>
            <person name="Kautmanova I."/>
            <person name="Kiss B."/>
            <person name="Kocsube S."/>
            <person name="Kotiranta H."/>
            <person name="LaButti K.M."/>
            <person name="Lechner B.E."/>
            <person name="Liimatainen K."/>
            <person name="Lipzen A."/>
            <person name="Lukacs Z."/>
            <person name="Mihaltcheva S."/>
            <person name="Morgado L.N."/>
            <person name="Niskanen T."/>
            <person name="Noordeloos M.E."/>
            <person name="Ohm R.A."/>
            <person name="Ortiz-Santana B."/>
            <person name="Ovrebo C."/>
            <person name="Racz N."/>
            <person name="Riley R."/>
            <person name="Savchenko A."/>
            <person name="Shiryaev A."/>
            <person name="Soop K."/>
            <person name="Spirin V."/>
            <person name="Szebenyi C."/>
            <person name="Tomsovsky M."/>
            <person name="Tulloss R.E."/>
            <person name="Uehling J."/>
            <person name="Grigoriev I.V."/>
            <person name="Vagvolgyi C."/>
            <person name="Papp T."/>
            <person name="Martin F.M."/>
            <person name="Miettinen O."/>
            <person name="Hibbett D.S."/>
            <person name="Nagy L.G."/>
        </authorList>
    </citation>
    <scope>NUCLEOTIDE SEQUENCE [LARGE SCALE GENOMIC DNA]</scope>
    <source>
        <strain evidence="2 3">FP101781</strain>
    </source>
</reference>
<name>A0A4Y7TBG4_COPMI</name>
<feature type="region of interest" description="Disordered" evidence="1">
    <location>
        <begin position="1"/>
        <end position="183"/>
    </location>
</feature>
<comment type="caution">
    <text evidence="2">The sequence shown here is derived from an EMBL/GenBank/DDBJ whole genome shotgun (WGS) entry which is preliminary data.</text>
</comment>
<sequence length="183" mass="19329">MSTIHETPSTEQLGQTPRPQTKLNLPGLSRHGIETVDRNKPLPNVPQGTTNKGLKSLPGQTARSGGKPLMKPSASKPLLGRKPAGRIMNPKLPGTASKKPGKTQKPGRANNSKRPSRITATKSVGKAKAPSGAEAGARKPDSKGPRMAAVKPMRMERHGASNNLKRVGAKPTPRGRGKVAKRT</sequence>